<organism evidence="2 3">
    <name type="scientific">Elysia marginata</name>
    <dbReference type="NCBI Taxonomy" id="1093978"/>
    <lineage>
        <taxon>Eukaryota</taxon>
        <taxon>Metazoa</taxon>
        <taxon>Spiralia</taxon>
        <taxon>Lophotrochozoa</taxon>
        <taxon>Mollusca</taxon>
        <taxon>Gastropoda</taxon>
        <taxon>Heterobranchia</taxon>
        <taxon>Euthyneura</taxon>
        <taxon>Panpulmonata</taxon>
        <taxon>Sacoglossa</taxon>
        <taxon>Placobranchoidea</taxon>
        <taxon>Plakobranchidae</taxon>
        <taxon>Elysia</taxon>
    </lineage>
</organism>
<keyword evidence="1" id="KW-0175">Coiled coil</keyword>
<accession>A0AAV4FIB6</accession>
<dbReference type="AlphaFoldDB" id="A0AAV4FIB6"/>
<comment type="caution">
    <text evidence="2">The sequence shown here is derived from an EMBL/GenBank/DDBJ whole genome shotgun (WGS) entry which is preliminary data.</text>
</comment>
<evidence type="ECO:0000313" key="3">
    <source>
        <dbReference type="Proteomes" id="UP000762676"/>
    </source>
</evidence>
<evidence type="ECO:0000256" key="1">
    <source>
        <dbReference type="SAM" id="Coils"/>
    </source>
</evidence>
<keyword evidence="2" id="KW-0808">Transferase</keyword>
<proteinExistence type="predicted"/>
<dbReference type="EMBL" id="BMAT01000778">
    <property type="protein sequence ID" value="GFR72811.1"/>
    <property type="molecule type" value="Genomic_DNA"/>
</dbReference>
<keyword evidence="3" id="KW-1185">Reference proteome</keyword>
<reference evidence="2 3" key="1">
    <citation type="journal article" date="2021" name="Elife">
        <title>Chloroplast acquisition without the gene transfer in kleptoplastic sea slugs, Plakobranchus ocellatus.</title>
        <authorList>
            <person name="Maeda T."/>
            <person name="Takahashi S."/>
            <person name="Yoshida T."/>
            <person name="Shimamura S."/>
            <person name="Takaki Y."/>
            <person name="Nagai Y."/>
            <person name="Toyoda A."/>
            <person name="Suzuki Y."/>
            <person name="Arimoto A."/>
            <person name="Ishii H."/>
            <person name="Satoh N."/>
            <person name="Nishiyama T."/>
            <person name="Hasebe M."/>
            <person name="Maruyama T."/>
            <person name="Minagawa J."/>
            <person name="Obokata J."/>
            <person name="Shigenobu S."/>
        </authorList>
    </citation>
    <scope>NUCLEOTIDE SEQUENCE [LARGE SCALE GENOMIC DNA]</scope>
</reference>
<name>A0AAV4FIB6_9GAST</name>
<dbReference type="Proteomes" id="UP000762676">
    <property type="component" value="Unassembled WGS sequence"/>
</dbReference>
<dbReference type="GO" id="GO:0003964">
    <property type="term" value="F:RNA-directed DNA polymerase activity"/>
    <property type="evidence" value="ECO:0007669"/>
    <property type="project" value="UniProtKB-KW"/>
</dbReference>
<keyword evidence="2" id="KW-0548">Nucleotidyltransferase</keyword>
<feature type="coiled-coil region" evidence="1">
    <location>
        <begin position="37"/>
        <end position="87"/>
    </location>
</feature>
<gene>
    <name evidence="2" type="ORF">ElyMa_000387600</name>
</gene>
<keyword evidence="2" id="KW-0695">RNA-directed DNA polymerase</keyword>
<protein>
    <submittedName>
        <fullName evidence="2">Reverse transcriptase</fullName>
    </submittedName>
</protein>
<sequence length="274" mass="31730">MEQHKKYFKNVCREKLGRKRKRKPKPYTSKEVIELTAKKSLARRTGKQNEYQALEREIESKFRRDKKHLLEEEYARINERNEKRKSRELYEQIKVVKKSCFRVRNQCISDKNWGTLLFSTVILPSPENNYKYPITEPEEILQRWNEYDKALFSEETPNNNGNSEPTLTVSLDAEDADIEPEPLRGKQTINTRKLKYAGHALRNPRTTLMKTECEGKLEGTRNKARPPASLVSNLVTVSGMSLHKMVWASQDRDGWMKIVHMSAAANTASGDAGS</sequence>
<evidence type="ECO:0000313" key="2">
    <source>
        <dbReference type="EMBL" id="GFR72811.1"/>
    </source>
</evidence>